<feature type="transmembrane region" description="Helical" evidence="8">
    <location>
        <begin position="98"/>
        <end position="117"/>
    </location>
</feature>
<dbReference type="Proteomes" id="UP000249396">
    <property type="component" value="Unassembled WGS sequence"/>
</dbReference>
<dbReference type="InterPro" id="IPR035906">
    <property type="entry name" value="MetI-like_sf"/>
</dbReference>
<dbReference type="Pfam" id="PF00528">
    <property type="entry name" value="BPD_transp_1"/>
    <property type="match status" value="1"/>
</dbReference>
<sequence>MANYFKTSVILLLSFWLAVFVLVPNLLVLAASFLGRDESGFINWSFGFDNYLRLFDPIYLRVFGHSLGLALMTTLTCLGLGYPFAYFLAQFRTSLRPVLLTLVVVPFWTNSLVRTYAIRSLLAAKGLVNNALIAIGLIDEPVRLLYTRSAVLIGMVYILLPFMILPLYSAIEKLDRRFVEAAADLGAGRLRRFWHVTLPLTLPGVIAGSVLVFMPALGLFYIADVLGGSRNLLVGNFLKDQFLDARDWPFGAAASMVLIGLLFLFLSAYAYSLKRFAAKDDRQA</sequence>
<keyword evidence="5 8" id="KW-0812">Transmembrane</keyword>
<gene>
    <name evidence="10" type="ORF">DM484_09015</name>
</gene>
<evidence type="ECO:0000313" key="11">
    <source>
        <dbReference type="Proteomes" id="UP000249396"/>
    </source>
</evidence>
<comment type="caution">
    <text evidence="10">The sequence shown here is derived from an EMBL/GenBank/DDBJ whole genome shotgun (WGS) entry which is preliminary data.</text>
</comment>
<evidence type="ECO:0000256" key="8">
    <source>
        <dbReference type="RuleBase" id="RU363032"/>
    </source>
</evidence>
<evidence type="ECO:0000256" key="7">
    <source>
        <dbReference type="ARBA" id="ARBA00023136"/>
    </source>
</evidence>
<evidence type="ECO:0000256" key="3">
    <source>
        <dbReference type="ARBA" id="ARBA00022448"/>
    </source>
</evidence>
<evidence type="ECO:0000313" key="10">
    <source>
        <dbReference type="EMBL" id="PZN80938.1"/>
    </source>
</evidence>
<proteinExistence type="inferred from homology"/>
<name>A0A2W4RM96_9GAMM</name>
<evidence type="ECO:0000256" key="4">
    <source>
        <dbReference type="ARBA" id="ARBA00022475"/>
    </source>
</evidence>
<evidence type="ECO:0000256" key="2">
    <source>
        <dbReference type="ARBA" id="ARBA00007069"/>
    </source>
</evidence>
<dbReference type="InterPro" id="IPR000515">
    <property type="entry name" value="MetI-like"/>
</dbReference>
<dbReference type="EMBL" id="QJPH01000276">
    <property type="protein sequence ID" value="PZN80938.1"/>
    <property type="molecule type" value="Genomic_DNA"/>
</dbReference>
<dbReference type="CDD" id="cd06261">
    <property type="entry name" value="TM_PBP2"/>
    <property type="match status" value="1"/>
</dbReference>
<dbReference type="NCBIfam" id="NF007044">
    <property type="entry name" value="PRK09497.1"/>
    <property type="match status" value="1"/>
</dbReference>
<comment type="subcellular location">
    <subcellularLocation>
        <location evidence="1 8">Cell membrane</location>
        <topology evidence="1 8">Multi-pass membrane protein</topology>
    </subcellularLocation>
</comment>
<dbReference type="AlphaFoldDB" id="A0A2W4RM96"/>
<accession>A0A2W4RM96</accession>
<comment type="similarity">
    <text evidence="2">Belongs to the binding-protein-dependent transport system permease family. CysTW subfamily.</text>
</comment>
<feature type="transmembrane region" description="Helical" evidence="8">
    <location>
        <begin position="62"/>
        <end position="86"/>
    </location>
</feature>
<protein>
    <submittedName>
        <fullName evidence="10">Spermidine/putrescine ABC transporter permease PotB</fullName>
    </submittedName>
</protein>
<feature type="transmembrane region" description="Helical" evidence="8">
    <location>
        <begin position="149"/>
        <end position="168"/>
    </location>
</feature>
<evidence type="ECO:0000256" key="6">
    <source>
        <dbReference type="ARBA" id="ARBA00022989"/>
    </source>
</evidence>
<keyword evidence="6 8" id="KW-1133">Transmembrane helix</keyword>
<feature type="domain" description="ABC transmembrane type-1" evidence="9">
    <location>
        <begin position="63"/>
        <end position="269"/>
    </location>
</feature>
<dbReference type="GO" id="GO:0055085">
    <property type="term" value="P:transmembrane transport"/>
    <property type="evidence" value="ECO:0007669"/>
    <property type="project" value="InterPro"/>
</dbReference>
<keyword evidence="3 8" id="KW-0813">Transport</keyword>
<feature type="transmembrane region" description="Helical" evidence="8">
    <location>
        <begin position="248"/>
        <end position="272"/>
    </location>
</feature>
<feature type="transmembrane region" description="Helical" evidence="8">
    <location>
        <begin position="200"/>
        <end position="223"/>
    </location>
</feature>
<keyword evidence="4" id="KW-1003">Cell membrane</keyword>
<dbReference type="SUPFAM" id="SSF161098">
    <property type="entry name" value="MetI-like"/>
    <property type="match status" value="1"/>
</dbReference>
<dbReference type="PANTHER" id="PTHR42929:SF1">
    <property type="entry name" value="INNER MEMBRANE ABC TRANSPORTER PERMEASE PROTEIN YDCU-RELATED"/>
    <property type="match status" value="1"/>
</dbReference>
<organism evidence="10 11">
    <name type="scientific">Candidatus Methylumidiphilus alinenensis</name>
    <dbReference type="NCBI Taxonomy" id="2202197"/>
    <lineage>
        <taxon>Bacteria</taxon>
        <taxon>Pseudomonadati</taxon>
        <taxon>Pseudomonadota</taxon>
        <taxon>Gammaproteobacteria</taxon>
        <taxon>Methylococcales</taxon>
        <taxon>Candidatus Methylumidiphilus</taxon>
    </lineage>
</organism>
<evidence type="ECO:0000259" key="9">
    <source>
        <dbReference type="PROSITE" id="PS50928"/>
    </source>
</evidence>
<dbReference type="PANTHER" id="PTHR42929">
    <property type="entry name" value="INNER MEMBRANE ABC TRANSPORTER PERMEASE PROTEIN YDCU-RELATED-RELATED"/>
    <property type="match status" value="1"/>
</dbReference>
<dbReference type="PROSITE" id="PS50928">
    <property type="entry name" value="ABC_TM1"/>
    <property type="match status" value="1"/>
</dbReference>
<dbReference type="GO" id="GO:0005886">
    <property type="term" value="C:plasma membrane"/>
    <property type="evidence" value="ECO:0007669"/>
    <property type="project" value="UniProtKB-SubCell"/>
</dbReference>
<evidence type="ECO:0000256" key="1">
    <source>
        <dbReference type="ARBA" id="ARBA00004651"/>
    </source>
</evidence>
<keyword evidence="7 8" id="KW-0472">Membrane</keyword>
<reference evidence="10 11" key="1">
    <citation type="journal article" date="2018" name="Aquat. Microb. Ecol.">
        <title>Gammaproteobacterial methanotrophs dominate.</title>
        <authorList>
            <person name="Rissanen A.J."/>
            <person name="Saarenheimo J."/>
            <person name="Tiirola M."/>
            <person name="Peura S."/>
            <person name="Aalto S.L."/>
            <person name="Karvinen A."/>
            <person name="Nykanen H."/>
        </authorList>
    </citation>
    <scope>NUCLEOTIDE SEQUENCE [LARGE SCALE GENOMIC DNA]</scope>
    <source>
        <strain evidence="10">AMbin10</strain>
    </source>
</reference>
<evidence type="ECO:0000256" key="5">
    <source>
        <dbReference type="ARBA" id="ARBA00022692"/>
    </source>
</evidence>
<dbReference type="Gene3D" id="1.10.3720.10">
    <property type="entry name" value="MetI-like"/>
    <property type="match status" value="1"/>
</dbReference>